<sequence length="283" mass="31371">MAKERVDVLAYKQGLFETREQAKRGVMAGLVVAVLNGERFDKPGEKIPDDTELKLKGEKLKYVSRGGLKLEKALQVFELSVEGATTIDIGASTGGFTDVMLQNGAELVFAVDVGTNQLAWKLRQDPRVVSMEQFNFRYAEKTDFEKEPSFASIDVSFISLSLILPALHRVLADQGQVVALVKPQFEAGREQIGKNGIIRDSKVHQNVLESVTTMAVEEGFSVLGLDFSPIQGGHGNIEFLAYLKKEESANNCVLADIEEVVERAHSQFKNEIKKRDLKKLDDL</sequence>
<comment type="similarity">
    <text evidence="2">Belongs to the TlyA family.</text>
</comment>
<dbReference type="Gene3D" id="3.40.50.150">
    <property type="entry name" value="Vaccinia Virus protein VP39"/>
    <property type="match status" value="1"/>
</dbReference>
<dbReference type="SUPFAM" id="SSF55174">
    <property type="entry name" value="Alpha-L RNA-binding motif"/>
    <property type="match status" value="1"/>
</dbReference>
<dbReference type="PATRIC" id="fig|1340485.3.peg.159"/>
<dbReference type="PROSITE" id="PS50889">
    <property type="entry name" value="S4"/>
    <property type="match status" value="1"/>
</dbReference>
<dbReference type="CDD" id="cd00165">
    <property type="entry name" value="S4"/>
    <property type="match status" value="1"/>
</dbReference>
<gene>
    <name evidence="5" type="ORF">M059_00720</name>
</gene>
<dbReference type="NCBIfam" id="TIGR00478">
    <property type="entry name" value="tly"/>
    <property type="match status" value="1"/>
</dbReference>
<dbReference type="GO" id="GO:0032259">
    <property type="term" value="P:methylation"/>
    <property type="evidence" value="ECO:0007669"/>
    <property type="project" value="InterPro"/>
</dbReference>
<reference evidence="5 6" key="1">
    <citation type="submission" date="2013-06" db="EMBL/GenBank/DDBJ databases">
        <title>Genome sequencing of Streptococcus mitis strains.</title>
        <authorList>
            <person name="Ikryannikova L.N."/>
            <person name="Ilina E.N."/>
            <person name="Kostryukova E.S."/>
            <person name="Semashko T.A."/>
            <person name="Savinova T.A."/>
            <person name="Karpova I.Y."/>
            <person name="Larin A.K."/>
            <person name="Ischenko D.S."/>
            <person name="Dubovickaya V.A."/>
            <person name="Sidorenko S.V."/>
            <person name="Govorun V.M."/>
        </authorList>
    </citation>
    <scope>NUCLEOTIDE SEQUENCE [LARGE SCALE GENOMIC DNA]</scope>
    <source>
        <strain evidence="5 6">18/56</strain>
    </source>
</reference>
<dbReference type="GO" id="GO:0008168">
    <property type="term" value="F:methyltransferase activity"/>
    <property type="evidence" value="ECO:0007669"/>
    <property type="project" value="InterPro"/>
</dbReference>
<dbReference type="Proteomes" id="UP000014970">
    <property type="component" value="Unassembled WGS sequence"/>
</dbReference>
<evidence type="ECO:0000256" key="1">
    <source>
        <dbReference type="ARBA" id="ARBA00022884"/>
    </source>
</evidence>
<keyword evidence="5" id="KW-0132">Cell division</keyword>
<evidence type="ECO:0000313" key="6">
    <source>
        <dbReference type="Proteomes" id="UP000014970"/>
    </source>
</evidence>
<evidence type="ECO:0000256" key="2">
    <source>
        <dbReference type="ARBA" id="ARBA00029460"/>
    </source>
</evidence>
<dbReference type="InterPro" id="IPR002877">
    <property type="entry name" value="RNA_MeTrfase_FtsJ_dom"/>
</dbReference>
<dbReference type="EMBL" id="ATAA01000001">
    <property type="protein sequence ID" value="EPR97210.1"/>
    <property type="molecule type" value="Genomic_DNA"/>
</dbReference>
<proteinExistence type="inferred from homology"/>
<dbReference type="SMART" id="SM00363">
    <property type="entry name" value="S4"/>
    <property type="match status" value="1"/>
</dbReference>
<protein>
    <submittedName>
        <fullName evidence="5">Cell division protein FtsJ</fullName>
    </submittedName>
</protein>
<dbReference type="GO" id="GO:0051301">
    <property type="term" value="P:cell division"/>
    <property type="evidence" value="ECO:0007669"/>
    <property type="project" value="UniProtKB-KW"/>
</dbReference>
<dbReference type="AlphaFoldDB" id="S7XP54"/>
<feature type="domain" description="RNA-binding S4" evidence="4">
    <location>
        <begin position="4"/>
        <end position="71"/>
    </location>
</feature>
<evidence type="ECO:0000313" key="5">
    <source>
        <dbReference type="EMBL" id="EPR97210.1"/>
    </source>
</evidence>
<dbReference type="InterPro" id="IPR004538">
    <property type="entry name" value="Hemolysin_A/TlyA"/>
</dbReference>
<dbReference type="InterPro" id="IPR047048">
    <property type="entry name" value="TlyA"/>
</dbReference>
<dbReference type="Pfam" id="PF01728">
    <property type="entry name" value="FtsJ"/>
    <property type="match status" value="1"/>
</dbReference>
<dbReference type="PIRSF" id="PIRSF005578">
    <property type="entry name" value="TlyA"/>
    <property type="match status" value="1"/>
</dbReference>
<keyword evidence="5" id="KW-0131">Cell cycle</keyword>
<organism evidence="5 6">
    <name type="scientific">Streptococcus mitis 18/56</name>
    <dbReference type="NCBI Taxonomy" id="1340485"/>
    <lineage>
        <taxon>Bacteria</taxon>
        <taxon>Bacillati</taxon>
        <taxon>Bacillota</taxon>
        <taxon>Bacilli</taxon>
        <taxon>Lactobacillales</taxon>
        <taxon>Streptococcaceae</taxon>
        <taxon>Streptococcus</taxon>
        <taxon>Streptococcus mitis group</taxon>
    </lineage>
</organism>
<evidence type="ECO:0000259" key="4">
    <source>
        <dbReference type="SMART" id="SM00363"/>
    </source>
</evidence>
<dbReference type="InterPro" id="IPR002942">
    <property type="entry name" value="S4_RNA-bd"/>
</dbReference>
<dbReference type="GO" id="GO:0003723">
    <property type="term" value="F:RNA binding"/>
    <property type="evidence" value="ECO:0007669"/>
    <property type="project" value="UniProtKB-KW"/>
</dbReference>
<evidence type="ECO:0000256" key="3">
    <source>
        <dbReference type="PROSITE-ProRule" id="PRU00182"/>
    </source>
</evidence>
<name>S7XP54_STRMT</name>
<dbReference type="InterPro" id="IPR036986">
    <property type="entry name" value="S4_RNA-bd_sf"/>
</dbReference>
<dbReference type="PANTHER" id="PTHR32319:SF0">
    <property type="entry name" value="BACTERIAL HEMOLYSIN-LIKE PROTEIN"/>
    <property type="match status" value="1"/>
</dbReference>
<dbReference type="Gene3D" id="3.10.290.10">
    <property type="entry name" value="RNA-binding S4 domain"/>
    <property type="match status" value="1"/>
</dbReference>
<keyword evidence="1 3" id="KW-0694">RNA-binding</keyword>
<dbReference type="PANTHER" id="PTHR32319">
    <property type="entry name" value="BACTERIAL HEMOLYSIN-LIKE PROTEIN"/>
    <property type="match status" value="1"/>
</dbReference>
<dbReference type="SUPFAM" id="SSF53335">
    <property type="entry name" value="S-adenosyl-L-methionine-dependent methyltransferases"/>
    <property type="match status" value="1"/>
</dbReference>
<comment type="caution">
    <text evidence="5">The sequence shown here is derived from an EMBL/GenBank/DDBJ whole genome shotgun (WGS) entry which is preliminary data.</text>
</comment>
<dbReference type="InterPro" id="IPR029063">
    <property type="entry name" value="SAM-dependent_MTases_sf"/>
</dbReference>
<accession>S7XP54</accession>